<evidence type="ECO:0000313" key="2">
    <source>
        <dbReference type="Proteomes" id="UP000424490"/>
    </source>
</evidence>
<gene>
    <name evidence="1" type="ORF">FOC40_04920</name>
</gene>
<name>A0A857A658_9ACTO</name>
<accession>A0A857A658</accession>
<dbReference type="AlphaFoldDB" id="A0A857A658"/>
<organism evidence="1 2">
    <name type="scientific">Schaalia odontolytica</name>
    <dbReference type="NCBI Taxonomy" id="1660"/>
    <lineage>
        <taxon>Bacteria</taxon>
        <taxon>Bacillati</taxon>
        <taxon>Actinomycetota</taxon>
        <taxon>Actinomycetes</taxon>
        <taxon>Actinomycetales</taxon>
        <taxon>Actinomycetaceae</taxon>
        <taxon>Schaalia</taxon>
    </lineage>
</organism>
<dbReference type="Proteomes" id="UP000424490">
    <property type="component" value="Chromosome"/>
</dbReference>
<reference evidence="1 2" key="1">
    <citation type="submission" date="2019-11" db="EMBL/GenBank/DDBJ databases">
        <title>FDA dAtabase for Regulatory Grade micrObial Sequences (FDA-ARGOS): Supporting development and validation of Infectious Disease Dx tests.</title>
        <authorList>
            <person name="Stonesifer R."/>
            <person name="Tallon L."/>
            <person name="Sadzewicz L."/>
            <person name="Vavikolanu K."/>
            <person name="Mehta A."/>
            <person name="Aluvathingal J."/>
            <person name="Nadendla S."/>
            <person name="Myers T."/>
            <person name="Yan Y."/>
            <person name="Sichtig H."/>
        </authorList>
    </citation>
    <scope>NUCLEOTIDE SEQUENCE [LARGE SCALE GENOMIC DNA]</scope>
    <source>
        <strain evidence="1 2">FDAARGOS_732</strain>
    </source>
</reference>
<proteinExistence type="predicted"/>
<protein>
    <submittedName>
        <fullName evidence="1">Polyprenyl diphosphate synthase</fullName>
    </submittedName>
</protein>
<dbReference type="EMBL" id="CP046315">
    <property type="protein sequence ID" value="QGS10812.1"/>
    <property type="molecule type" value="Genomic_DNA"/>
</dbReference>
<evidence type="ECO:0000313" key="1">
    <source>
        <dbReference type="EMBL" id="QGS10812.1"/>
    </source>
</evidence>
<sequence length="57" mass="6338">MFLLQPMHSHKLQLPSGIAEQGARRVARTAPASLVTGRFRVETMARESRRPAAHSEV</sequence>